<proteinExistence type="predicted"/>
<dbReference type="CDD" id="cd01392">
    <property type="entry name" value="HTH_LacI"/>
    <property type="match status" value="1"/>
</dbReference>
<feature type="domain" description="HTH lacI-type" evidence="4">
    <location>
        <begin position="37"/>
        <end position="91"/>
    </location>
</feature>
<dbReference type="PANTHER" id="PTHR30146:SF109">
    <property type="entry name" value="HTH-TYPE TRANSCRIPTIONAL REGULATOR GALS"/>
    <property type="match status" value="1"/>
</dbReference>
<reference evidence="5 6" key="1">
    <citation type="submission" date="2019-11" db="EMBL/GenBank/DDBJ databases">
        <authorList>
            <person name="Jiang L.-Q."/>
        </authorList>
    </citation>
    <scope>NUCLEOTIDE SEQUENCE [LARGE SCALE GENOMIC DNA]</scope>
    <source>
        <strain evidence="5 6">YIM 132087</strain>
    </source>
</reference>
<dbReference type="CDD" id="cd06267">
    <property type="entry name" value="PBP1_LacI_sugar_binding-like"/>
    <property type="match status" value="1"/>
</dbReference>
<dbReference type="InterPro" id="IPR046335">
    <property type="entry name" value="LacI/GalR-like_sensor"/>
</dbReference>
<accession>A0A7K1FGJ5</accession>
<dbReference type="PROSITE" id="PS50932">
    <property type="entry name" value="HTH_LACI_2"/>
    <property type="match status" value="1"/>
</dbReference>
<dbReference type="InterPro" id="IPR000843">
    <property type="entry name" value="HTH_LacI"/>
</dbReference>
<organism evidence="5 6">
    <name type="scientific">Nakamurella alba</name>
    <dbReference type="NCBI Taxonomy" id="2665158"/>
    <lineage>
        <taxon>Bacteria</taxon>
        <taxon>Bacillati</taxon>
        <taxon>Actinomycetota</taxon>
        <taxon>Actinomycetes</taxon>
        <taxon>Nakamurellales</taxon>
        <taxon>Nakamurellaceae</taxon>
        <taxon>Nakamurella</taxon>
    </lineage>
</organism>
<dbReference type="Pfam" id="PF13377">
    <property type="entry name" value="Peripla_BP_3"/>
    <property type="match status" value="1"/>
</dbReference>
<dbReference type="AlphaFoldDB" id="A0A7K1FGJ5"/>
<dbReference type="EMBL" id="WLYK01000001">
    <property type="protein sequence ID" value="MTD13228.1"/>
    <property type="molecule type" value="Genomic_DNA"/>
</dbReference>
<sequence>MGPPPVRVNRCRWNVPFGGGSCHHHSVTSTAGPGRRVTIIDVARRAGVSKSLASLVIRNAPGASAASREAVLLAVAELGYQPDLAAKALREQRSRLLGVVLDPGDPFHADLLEAIHPAAEERGFDVVLGARLPGRGEKRAVDSLLRSRCEGLILLGSESSATALRQLAERVPVTLISRSGRGTGTGAVLGADEKGAALATDHLLGLGHRRIRFVDGGRRPGAVPRRRGYLAAMRRAGAEPDVVPGDHTEESGIRAAQQLLGELRDGDAHPVTAVFGGNDRCATGVLDTLLRAGVDVPQRVSVVGYDDSRLARMAHVDLTTVAQDAPELARRAVGSLVGRVEDGTPPGPDVLLEPALVVRGTTGPPPG</sequence>
<keyword evidence="3" id="KW-0804">Transcription</keyword>
<dbReference type="SMART" id="SM00354">
    <property type="entry name" value="HTH_LACI"/>
    <property type="match status" value="1"/>
</dbReference>
<dbReference type="Gene3D" id="1.10.260.40">
    <property type="entry name" value="lambda repressor-like DNA-binding domains"/>
    <property type="match status" value="1"/>
</dbReference>
<evidence type="ECO:0000313" key="5">
    <source>
        <dbReference type="EMBL" id="MTD13228.1"/>
    </source>
</evidence>
<comment type="caution">
    <text evidence="5">The sequence shown here is derived from an EMBL/GenBank/DDBJ whole genome shotgun (WGS) entry which is preliminary data.</text>
</comment>
<gene>
    <name evidence="5" type="ORF">GIS00_04610</name>
</gene>
<dbReference type="SUPFAM" id="SSF53822">
    <property type="entry name" value="Periplasmic binding protein-like I"/>
    <property type="match status" value="1"/>
</dbReference>
<evidence type="ECO:0000256" key="2">
    <source>
        <dbReference type="ARBA" id="ARBA00023125"/>
    </source>
</evidence>
<dbReference type="Proteomes" id="UP000460221">
    <property type="component" value="Unassembled WGS sequence"/>
</dbReference>
<dbReference type="Pfam" id="PF00356">
    <property type="entry name" value="LacI"/>
    <property type="match status" value="1"/>
</dbReference>
<dbReference type="InterPro" id="IPR028082">
    <property type="entry name" value="Peripla_BP_I"/>
</dbReference>
<evidence type="ECO:0000256" key="3">
    <source>
        <dbReference type="ARBA" id="ARBA00023163"/>
    </source>
</evidence>
<name>A0A7K1FGJ5_9ACTN</name>
<keyword evidence="1" id="KW-0805">Transcription regulation</keyword>
<dbReference type="PANTHER" id="PTHR30146">
    <property type="entry name" value="LACI-RELATED TRANSCRIPTIONAL REPRESSOR"/>
    <property type="match status" value="1"/>
</dbReference>
<evidence type="ECO:0000256" key="1">
    <source>
        <dbReference type="ARBA" id="ARBA00023015"/>
    </source>
</evidence>
<evidence type="ECO:0000259" key="4">
    <source>
        <dbReference type="PROSITE" id="PS50932"/>
    </source>
</evidence>
<dbReference type="GO" id="GO:0000976">
    <property type="term" value="F:transcription cis-regulatory region binding"/>
    <property type="evidence" value="ECO:0007669"/>
    <property type="project" value="TreeGrafter"/>
</dbReference>
<dbReference type="Gene3D" id="3.40.50.2300">
    <property type="match status" value="2"/>
</dbReference>
<dbReference type="InterPro" id="IPR010982">
    <property type="entry name" value="Lambda_DNA-bd_dom_sf"/>
</dbReference>
<evidence type="ECO:0000313" key="6">
    <source>
        <dbReference type="Proteomes" id="UP000460221"/>
    </source>
</evidence>
<keyword evidence="2 5" id="KW-0238">DNA-binding</keyword>
<dbReference type="SUPFAM" id="SSF47413">
    <property type="entry name" value="lambda repressor-like DNA-binding domains"/>
    <property type="match status" value="1"/>
</dbReference>
<dbReference type="GO" id="GO:0003700">
    <property type="term" value="F:DNA-binding transcription factor activity"/>
    <property type="evidence" value="ECO:0007669"/>
    <property type="project" value="TreeGrafter"/>
</dbReference>
<keyword evidence="6" id="KW-1185">Reference proteome</keyword>
<protein>
    <submittedName>
        <fullName evidence="5">LacI family DNA-binding transcriptional regulator</fullName>
    </submittedName>
</protein>